<sequence>MIKHIQKKESFLSESISLGMDSEYFGAETNKIPEITKWFQHDAVWPKIRSREWNDKKTFYPFKNISSAF</sequence>
<dbReference type="Proteomes" id="UP000006329">
    <property type="component" value="Unassembled WGS sequence"/>
</dbReference>
<evidence type="ECO:0000313" key="2">
    <source>
        <dbReference type="Proteomes" id="UP000006329"/>
    </source>
</evidence>
<gene>
    <name evidence="1" type="ORF">LEP1GSC179_2746</name>
</gene>
<evidence type="ECO:0000313" key="1">
    <source>
        <dbReference type="EMBL" id="EKO33266.1"/>
    </source>
</evidence>
<name>A0A0E2BEA9_9LEPT</name>
<reference evidence="1" key="1">
    <citation type="submission" date="2012-10" db="EMBL/GenBank/DDBJ databases">
        <authorList>
            <person name="Harkins D.M."/>
            <person name="Durkin A.S."/>
            <person name="Brinkac L.M."/>
            <person name="Haft D.H."/>
            <person name="Selengut J.D."/>
            <person name="Sanka R."/>
            <person name="DePew J."/>
            <person name="Purushe J."/>
            <person name="Matthias M.A."/>
            <person name="Vinetz J.M."/>
            <person name="Sutton G.G."/>
            <person name="Nierman W.C."/>
            <person name="Fouts D.E."/>
        </authorList>
    </citation>
    <scope>NUCLEOTIDE SEQUENCE [LARGE SCALE GENOMIC DNA]</scope>
    <source>
        <strain evidence="1">MOR084</strain>
    </source>
</reference>
<proteinExistence type="predicted"/>
<comment type="caution">
    <text evidence="1">The sequence shown here is derived from an EMBL/GenBank/DDBJ whole genome shotgun (WGS) entry which is preliminary data.</text>
</comment>
<dbReference type="AlphaFoldDB" id="A0A0E2BEA9"/>
<keyword evidence="2" id="KW-1185">Reference proteome</keyword>
<accession>A0A0E2BEA9</accession>
<protein>
    <submittedName>
        <fullName evidence="1">Uncharacterized protein</fullName>
    </submittedName>
</protein>
<organism evidence="1 2">
    <name type="scientific">Leptospira santarosai str. MOR084</name>
    <dbReference type="NCBI Taxonomy" id="1049984"/>
    <lineage>
        <taxon>Bacteria</taxon>
        <taxon>Pseudomonadati</taxon>
        <taxon>Spirochaetota</taxon>
        <taxon>Spirochaetia</taxon>
        <taxon>Leptospirales</taxon>
        <taxon>Leptospiraceae</taxon>
        <taxon>Leptospira</taxon>
    </lineage>
</organism>
<dbReference type="RefSeq" id="WP_004484947.1">
    <property type="nucleotide sequence ID" value="NZ_AHON02000053.1"/>
</dbReference>
<dbReference type="EMBL" id="AHON02000053">
    <property type="protein sequence ID" value="EKO33266.1"/>
    <property type="molecule type" value="Genomic_DNA"/>
</dbReference>